<feature type="region of interest" description="Disordered" evidence="1">
    <location>
        <begin position="264"/>
        <end position="297"/>
    </location>
</feature>
<feature type="compositionally biased region" description="Basic and acidic residues" evidence="1">
    <location>
        <begin position="80"/>
        <end position="90"/>
    </location>
</feature>
<feature type="region of interest" description="Disordered" evidence="1">
    <location>
        <begin position="345"/>
        <end position="439"/>
    </location>
</feature>
<feature type="non-terminal residue" evidence="2">
    <location>
        <position position="1"/>
    </location>
</feature>
<proteinExistence type="predicted"/>
<dbReference type="AlphaFoldDB" id="A0A6J4Q1L9"/>
<evidence type="ECO:0000313" key="2">
    <source>
        <dbReference type="EMBL" id="CAA9432030.1"/>
    </source>
</evidence>
<feature type="region of interest" description="Disordered" evidence="1">
    <location>
        <begin position="1"/>
        <end position="25"/>
    </location>
</feature>
<feature type="compositionally biased region" description="Basic residues" evidence="1">
    <location>
        <begin position="7"/>
        <end position="25"/>
    </location>
</feature>
<feature type="non-terminal residue" evidence="2">
    <location>
        <position position="544"/>
    </location>
</feature>
<accession>A0A6J4Q1L9</accession>
<organism evidence="2">
    <name type="scientific">uncultured Rubrobacteraceae bacterium</name>
    <dbReference type="NCBI Taxonomy" id="349277"/>
    <lineage>
        <taxon>Bacteria</taxon>
        <taxon>Bacillati</taxon>
        <taxon>Actinomycetota</taxon>
        <taxon>Rubrobacteria</taxon>
        <taxon>Rubrobacterales</taxon>
        <taxon>Rubrobacteraceae</taxon>
        <taxon>environmental samples</taxon>
    </lineage>
</organism>
<evidence type="ECO:0000256" key="1">
    <source>
        <dbReference type="SAM" id="MobiDB-lite"/>
    </source>
</evidence>
<feature type="compositionally biased region" description="Basic residues" evidence="1">
    <location>
        <begin position="360"/>
        <end position="374"/>
    </location>
</feature>
<feature type="compositionally biased region" description="Basic residues" evidence="1">
    <location>
        <begin position="276"/>
        <end position="292"/>
    </location>
</feature>
<sequence length="544" mass="62388">AREGHRGRSYRGAGRRAGRARGRRHLRCQSRAWRWHKHGRTGDRARHRVRDPGRHRPVARRAVLRFLHRRCRADQRPADTFPLRHGERRGTLRRPLQGARGRRAGAGHHNDGVALPDSAQPRSLRRSVLRGRLYRRVRLAERERGHDGRRAAGIRVRAAVLRVHEHDRVGHPGFPDRNLRSLHPAAHTPRAVPRVRRRMLRARGEGLRRDSRLRARDVPGRARRTLLPQETIPHPLRPPGAYHVRDQGPLWCLDSDEHHAGCPVPQQLLGHPDPRRIRRRGPGRHLQRRSAHRNLPDGGTLRLFRHLLPHHLRLARTAGYGRDGQALQGRVALDLHRRVRAFPRDRGLRSRSDGDLRGGVRGRRYGPHHRRRRAALQLFRRTSAADARHDREPELRHDRNLRLGRHGLDRELHPDPALRRSGSRHRDGHSDNRREHGDDVCREVAARVLAGQRHVAEAPDGWRHLRRRDVPAQGHPAARGAVRVPAGTRLRPHDNVARRLPRRAFPGTAMVVRSLRDGQGVSRYLLQGGPTSLAETVPEGERAV</sequence>
<name>A0A6J4Q1L9_9ACTN</name>
<feature type="compositionally biased region" description="Basic and acidic residues" evidence="1">
    <location>
        <begin position="345"/>
        <end position="358"/>
    </location>
</feature>
<reference evidence="2" key="1">
    <citation type="submission" date="2020-02" db="EMBL/GenBank/DDBJ databases">
        <authorList>
            <person name="Meier V. D."/>
        </authorList>
    </citation>
    <scope>NUCLEOTIDE SEQUENCE</scope>
    <source>
        <strain evidence="2">AVDCRST_MAG82</strain>
    </source>
</reference>
<feature type="region of interest" description="Disordered" evidence="1">
    <location>
        <begin position="80"/>
        <end position="122"/>
    </location>
</feature>
<feature type="compositionally biased region" description="Basic and acidic residues" evidence="1">
    <location>
        <begin position="386"/>
        <end position="439"/>
    </location>
</feature>
<gene>
    <name evidence="2" type="ORF">AVDCRST_MAG82-2184</name>
</gene>
<dbReference type="EMBL" id="CADCVA010000297">
    <property type="protein sequence ID" value="CAA9432030.1"/>
    <property type="molecule type" value="Genomic_DNA"/>
</dbReference>
<protein>
    <submittedName>
        <fullName evidence="2">Heteropolysaccharide repeat unit export protein</fullName>
    </submittedName>
</protein>